<dbReference type="Pfam" id="PF03029">
    <property type="entry name" value="ATP_bind_1"/>
    <property type="match status" value="1"/>
</dbReference>
<dbReference type="InterPro" id="IPR027417">
    <property type="entry name" value="P-loop_NTPase"/>
</dbReference>
<dbReference type="GeneID" id="66115305"/>
<evidence type="ECO:0000313" key="8">
    <source>
        <dbReference type="Proteomes" id="UP000790833"/>
    </source>
</evidence>
<evidence type="ECO:0000256" key="6">
    <source>
        <dbReference type="SAM" id="MobiDB-lite"/>
    </source>
</evidence>
<comment type="subunit">
    <text evidence="5">Binds to RNA polymerase II (RNAPII).</text>
</comment>
<keyword evidence="4 5" id="KW-0342">GTP-binding</keyword>
<comment type="caution">
    <text evidence="7">The sequence shown here is derived from an EMBL/GenBank/DDBJ whole genome shotgun (WGS) entry which is preliminary data.</text>
</comment>
<dbReference type="CDD" id="cd17871">
    <property type="entry name" value="GPN2"/>
    <property type="match status" value="1"/>
</dbReference>
<reference evidence="7" key="1">
    <citation type="submission" date="2021-03" db="EMBL/GenBank/DDBJ databases">
        <authorList>
            <person name="Palmer J.M."/>
        </authorList>
    </citation>
    <scope>NUCLEOTIDE SEQUENCE</scope>
    <source>
        <strain evidence="7">ARV_011</strain>
    </source>
</reference>
<dbReference type="GO" id="GO:0003924">
    <property type="term" value="F:GTPase activity"/>
    <property type="evidence" value="ECO:0007669"/>
    <property type="project" value="TreeGrafter"/>
</dbReference>
<keyword evidence="3 5" id="KW-0378">Hydrolase</keyword>
<sequence length="340" mass="39074">MFGQVVIGPPGSGKSTYCYGMHQFLNALGRKNAIINLDPANDHLQYPCALDIREFITLEDVMTETNLGPNGGLMYAMELLRESANEFIDKVVDICLKQRNYVLFDCPGQVELFTHDNSLGWIFRKLNKQLRLCVVQLIDVNYLMPASNYISVLLLALRAMLQLDLPQVNVLSKIDMVLNFAHELPYKLDYYTDVNDLHYLIPHVEAEFKRSPLSGNFIRLTEAIADLIESYGLVQFEVLAIEDKQSMIKLLTVVDKAMGYALGTNEVGGDTVWTDAMRIGGLKELQDIDIHERWVDNKAEYEKQQHDLEQELQQENLQKPLETSEDEWERDLKQWQQQNQ</sequence>
<feature type="region of interest" description="Disordered" evidence="6">
    <location>
        <begin position="312"/>
        <end position="340"/>
    </location>
</feature>
<evidence type="ECO:0000313" key="7">
    <source>
        <dbReference type="EMBL" id="KAG7192213.1"/>
    </source>
</evidence>
<dbReference type="FunFam" id="3.40.50.300:FF:000338">
    <property type="entry name" value="GPN-loop GTPase 2"/>
    <property type="match status" value="1"/>
</dbReference>
<dbReference type="PANTHER" id="PTHR21231">
    <property type="entry name" value="XPA-BINDING PROTEIN 1-RELATED"/>
    <property type="match status" value="1"/>
</dbReference>
<keyword evidence="2 5" id="KW-0547">Nucleotide-binding</keyword>
<comment type="similarity">
    <text evidence="1 5">Belongs to the GPN-loop GTPase family.</text>
</comment>
<proteinExistence type="inferred from homology"/>
<feature type="compositionally biased region" description="Low complexity" evidence="6">
    <location>
        <begin position="312"/>
        <end position="321"/>
    </location>
</feature>
<evidence type="ECO:0000256" key="4">
    <source>
        <dbReference type="ARBA" id="ARBA00023134"/>
    </source>
</evidence>
<evidence type="ECO:0000256" key="2">
    <source>
        <dbReference type="ARBA" id="ARBA00022741"/>
    </source>
</evidence>
<name>A0A9P7V6V3_9ASCO</name>
<organism evidence="7 8">
    <name type="scientific">Scheffersomyces spartinae</name>
    <dbReference type="NCBI Taxonomy" id="45513"/>
    <lineage>
        <taxon>Eukaryota</taxon>
        <taxon>Fungi</taxon>
        <taxon>Dikarya</taxon>
        <taxon>Ascomycota</taxon>
        <taxon>Saccharomycotina</taxon>
        <taxon>Pichiomycetes</taxon>
        <taxon>Debaryomycetaceae</taxon>
        <taxon>Scheffersomyces</taxon>
    </lineage>
</organism>
<evidence type="ECO:0000256" key="1">
    <source>
        <dbReference type="ARBA" id="ARBA00005290"/>
    </source>
</evidence>
<evidence type="ECO:0000256" key="3">
    <source>
        <dbReference type="ARBA" id="ARBA00022801"/>
    </source>
</evidence>
<protein>
    <recommendedName>
        <fullName evidence="5">GPN-loop GTPase 2</fullName>
    </recommendedName>
</protein>
<dbReference type="Gene3D" id="3.40.50.300">
    <property type="entry name" value="P-loop containing nucleotide triphosphate hydrolases"/>
    <property type="match status" value="1"/>
</dbReference>
<evidence type="ECO:0000256" key="5">
    <source>
        <dbReference type="RuleBase" id="RU365059"/>
    </source>
</evidence>
<accession>A0A9P7V6V3</accession>
<dbReference type="OrthoDB" id="5839at2759"/>
<dbReference type="GO" id="GO:0005525">
    <property type="term" value="F:GTP binding"/>
    <property type="evidence" value="ECO:0007669"/>
    <property type="project" value="UniProtKB-KW"/>
</dbReference>
<gene>
    <name evidence="7" type="ORF">KQ657_001931</name>
</gene>
<dbReference type="RefSeq" id="XP_043047763.1">
    <property type="nucleotide sequence ID" value="XM_043192708.1"/>
</dbReference>
<comment type="function">
    <text evidence="5">Small GTPase required for proper localization of RNA polymerase II and III (RNAPII and RNAPIII). May act at an RNAP assembly step prior to nuclear import.</text>
</comment>
<dbReference type="SUPFAM" id="SSF52540">
    <property type="entry name" value="P-loop containing nucleoside triphosphate hydrolases"/>
    <property type="match status" value="1"/>
</dbReference>
<dbReference type="GO" id="GO:0005737">
    <property type="term" value="C:cytoplasm"/>
    <property type="evidence" value="ECO:0007669"/>
    <property type="project" value="TreeGrafter"/>
</dbReference>
<keyword evidence="8" id="KW-1185">Reference proteome</keyword>
<dbReference type="EMBL" id="JAHMUF010000019">
    <property type="protein sequence ID" value="KAG7192213.1"/>
    <property type="molecule type" value="Genomic_DNA"/>
</dbReference>
<dbReference type="Proteomes" id="UP000790833">
    <property type="component" value="Unassembled WGS sequence"/>
</dbReference>
<dbReference type="InterPro" id="IPR004130">
    <property type="entry name" value="Gpn"/>
</dbReference>
<dbReference type="PANTHER" id="PTHR21231:SF3">
    <property type="entry name" value="GPN-LOOP GTPASE 2"/>
    <property type="match status" value="1"/>
</dbReference>
<dbReference type="InterPro" id="IPR030231">
    <property type="entry name" value="Gpn2"/>
</dbReference>
<dbReference type="AlphaFoldDB" id="A0A9P7V6V3"/>